<dbReference type="NCBIfam" id="NF033618">
    <property type="entry name" value="mlaB_1"/>
    <property type="match status" value="1"/>
</dbReference>
<dbReference type="EMBL" id="RHXB01000011">
    <property type="protein sequence ID" value="RSE24116.1"/>
    <property type="molecule type" value="Genomic_DNA"/>
</dbReference>
<dbReference type="RefSeq" id="WP_125294237.1">
    <property type="nucleotide sequence ID" value="NZ_JAPTZM010000002.1"/>
</dbReference>
<dbReference type="InterPro" id="IPR002645">
    <property type="entry name" value="STAS_dom"/>
</dbReference>
<dbReference type="Gene3D" id="3.30.750.24">
    <property type="entry name" value="STAS domain"/>
    <property type="match status" value="1"/>
</dbReference>
<sequence length="100" mass="11080">MAEALEWLREEDRLILRGELDQDTVVALWEQREAAMMDIKVIDLNALQRVDTSGLALLLHLVDIGRQGGRTVSLAGISDNLATLAKLYNLPDRLLPATVS</sequence>
<evidence type="ECO:0000313" key="2">
    <source>
        <dbReference type="EMBL" id="RSE24116.1"/>
    </source>
</evidence>
<dbReference type="OrthoDB" id="5687860at2"/>
<evidence type="ECO:0000313" key="3">
    <source>
        <dbReference type="Proteomes" id="UP000275331"/>
    </source>
</evidence>
<dbReference type="CDD" id="cd07043">
    <property type="entry name" value="STAS_anti-anti-sigma_factors"/>
    <property type="match status" value="1"/>
</dbReference>
<dbReference type="Pfam" id="PF13466">
    <property type="entry name" value="STAS_2"/>
    <property type="match status" value="1"/>
</dbReference>
<comment type="caution">
    <text evidence="2">The sequence shown here is derived from an EMBL/GenBank/DDBJ whole genome shotgun (WGS) entry which is preliminary data.</text>
</comment>
<dbReference type="PANTHER" id="PTHR35849:SF1">
    <property type="entry name" value="INTERMEMBRANE PHOSPHOLIPID TRANSPORT SYSTEM BINDING PROTEIN MLAB"/>
    <property type="match status" value="1"/>
</dbReference>
<organism evidence="2 3">
    <name type="scientific">Atlantibacter subterraneus</name>
    <dbReference type="NCBI Taxonomy" id="255519"/>
    <lineage>
        <taxon>Bacteria</taxon>
        <taxon>Pseudomonadati</taxon>
        <taxon>Pseudomonadota</taxon>
        <taxon>Gammaproteobacteria</taxon>
        <taxon>Enterobacterales</taxon>
        <taxon>Enterobacteriaceae</taxon>
        <taxon>Atlantibacter</taxon>
    </lineage>
</organism>
<dbReference type="SUPFAM" id="SSF52091">
    <property type="entry name" value="SpoIIaa-like"/>
    <property type="match status" value="1"/>
</dbReference>
<reference evidence="2 3" key="1">
    <citation type="submission" date="2018-10" db="EMBL/GenBank/DDBJ databases">
        <title>Transmission dynamics of multidrug resistant bacteria on intensive care unit surfaces.</title>
        <authorList>
            <person name="D'Souza A.W."/>
            <person name="Potter R.F."/>
            <person name="Wallace M."/>
            <person name="Shupe A."/>
            <person name="Patel S."/>
            <person name="Sun S."/>
            <person name="Gul D."/>
            <person name="Kwon J.H."/>
            <person name="Andleeb S."/>
            <person name="Burnham C.-A.D."/>
            <person name="Dantas G."/>
        </authorList>
    </citation>
    <scope>NUCLEOTIDE SEQUENCE [LARGE SCALE GENOMIC DNA]</scope>
    <source>
        <strain evidence="2 3">AS_373</strain>
    </source>
</reference>
<dbReference type="PROSITE" id="PS50801">
    <property type="entry name" value="STAS"/>
    <property type="match status" value="1"/>
</dbReference>
<name>A0A3R9F209_9ENTR</name>
<proteinExistence type="predicted"/>
<dbReference type="InterPro" id="IPR058548">
    <property type="entry name" value="MlaB-like_STAS"/>
</dbReference>
<dbReference type="InterPro" id="IPR049743">
    <property type="entry name" value="MlaB"/>
</dbReference>
<protein>
    <submittedName>
        <fullName evidence="2">Lipid asymmetry maintenance protein MlaB</fullName>
    </submittedName>
</protein>
<gene>
    <name evidence="2" type="primary">mlaB</name>
    <name evidence="2" type="ORF">EGT71_16120</name>
</gene>
<dbReference type="InterPro" id="IPR036513">
    <property type="entry name" value="STAS_dom_sf"/>
</dbReference>
<feature type="domain" description="STAS" evidence="1">
    <location>
        <begin position="14"/>
        <end position="100"/>
    </location>
</feature>
<dbReference type="InterPro" id="IPR052746">
    <property type="entry name" value="MlaB_ABC_Transporter"/>
</dbReference>
<evidence type="ECO:0000259" key="1">
    <source>
        <dbReference type="PROSITE" id="PS50801"/>
    </source>
</evidence>
<accession>A0A3R9F209</accession>
<dbReference type="AlphaFoldDB" id="A0A3R9F209"/>
<dbReference type="PANTHER" id="PTHR35849">
    <property type="entry name" value="BLR2341 PROTEIN"/>
    <property type="match status" value="1"/>
</dbReference>
<dbReference type="Proteomes" id="UP000275331">
    <property type="component" value="Unassembled WGS sequence"/>
</dbReference>